<accession>A0A2H0PXJ4</accession>
<dbReference type="Proteomes" id="UP000236846">
    <property type="component" value="Unassembled WGS sequence"/>
</dbReference>
<dbReference type="EC" id="5.6.2.3" evidence="11 12"/>
<dbReference type="SMART" id="SM00382">
    <property type="entry name" value="AAA"/>
    <property type="match status" value="1"/>
</dbReference>
<dbReference type="InterPro" id="IPR007692">
    <property type="entry name" value="DNA_helicase_DnaB"/>
</dbReference>
<dbReference type="Pfam" id="PF03796">
    <property type="entry name" value="DnaB_C"/>
    <property type="match status" value="1"/>
</dbReference>
<dbReference type="EMBL" id="PCXE01000014">
    <property type="protein sequence ID" value="PIR26783.1"/>
    <property type="molecule type" value="Genomic_DNA"/>
</dbReference>
<evidence type="ECO:0000256" key="11">
    <source>
        <dbReference type="NCBIfam" id="TIGR00665"/>
    </source>
</evidence>
<dbReference type="FunFam" id="1.10.860.10:FF:000001">
    <property type="entry name" value="Replicative DNA helicase"/>
    <property type="match status" value="1"/>
</dbReference>
<keyword evidence="6 12" id="KW-0347">Helicase</keyword>
<evidence type="ECO:0000256" key="2">
    <source>
        <dbReference type="ARBA" id="ARBA00022515"/>
    </source>
</evidence>
<sequence length="468" mass="52364">MARKQQSDTDKLKLPPQDIEAEQSVLGGIMIDKNAITKVADILVAEDFYRPNDQKIYETMLELFSKSQPIDILTVSSRLKEKEQLEEVGGISYLTELINAVPTSSHIAHYAKIVNKKRVLRELLAASYEIGELASHEEKETQDILDEAEQKIFAVFQRIVINAFQHIKQGLKQAFERIDMLHKQKGQLRGVPTGFKALDNILAGLQKSDLVILASRPSLGKSSLALDIARNAATKHKIPVGLFTLEMSRDQVIDRLIAAEANVPLWKIRTGKLSEEGSPNDFELIQEAMARLDEAPIYIDDTASPTVIQIRAMARRLKAESGLGLLIIDYLQLILPSTNTNNIVQQVTEISRSLKGLAKELNVPVLALSQLNRAVEQRPNQIPRLSDLRESGAIEQDADVVMLIYREDRVREDSSRENMADIIVAKHRNGPLGKATIMFVEQYVSFRDLADERYIGSDEAELEPGGEL</sequence>
<evidence type="ECO:0000256" key="10">
    <source>
        <dbReference type="ARBA" id="ARBA00048954"/>
    </source>
</evidence>
<keyword evidence="5 12" id="KW-0378">Hydrolase</keyword>
<name>A0A2H0PXJ4_9BACT</name>
<dbReference type="PANTHER" id="PTHR30153">
    <property type="entry name" value="REPLICATIVE DNA HELICASE DNAB"/>
    <property type="match status" value="1"/>
</dbReference>
<dbReference type="GO" id="GO:0006269">
    <property type="term" value="P:DNA replication, synthesis of primer"/>
    <property type="evidence" value="ECO:0007669"/>
    <property type="project" value="UniProtKB-UniRule"/>
</dbReference>
<comment type="caution">
    <text evidence="14">The sequence shown here is derived from an EMBL/GenBank/DDBJ whole genome shotgun (WGS) entry which is preliminary data.</text>
</comment>
<dbReference type="Gene3D" id="3.40.50.300">
    <property type="entry name" value="P-loop containing nucleotide triphosphate hydrolases"/>
    <property type="match status" value="1"/>
</dbReference>
<dbReference type="AlphaFoldDB" id="A0A2H0PXJ4"/>
<dbReference type="NCBIfam" id="NF004384">
    <property type="entry name" value="PRK05748.1"/>
    <property type="match status" value="1"/>
</dbReference>
<evidence type="ECO:0000256" key="6">
    <source>
        <dbReference type="ARBA" id="ARBA00022806"/>
    </source>
</evidence>
<evidence type="ECO:0000256" key="4">
    <source>
        <dbReference type="ARBA" id="ARBA00022741"/>
    </source>
</evidence>
<dbReference type="CDD" id="cd00984">
    <property type="entry name" value="DnaB_C"/>
    <property type="match status" value="1"/>
</dbReference>
<evidence type="ECO:0000313" key="15">
    <source>
        <dbReference type="Proteomes" id="UP000236846"/>
    </source>
</evidence>
<evidence type="ECO:0000256" key="8">
    <source>
        <dbReference type="ARBA" id="ARBA00023125"/>
    </source>
</evidence>
<organism evidence="14 15">
    <name type="scientific">Candidatus Brennerbacteria bacterium CG11_big_fil_rev_8_21_14_0_20_43_10</name>
    <dbReference type="NCBI Taxonomy" id="1974523"/>
    <lineage>
        <taxon>Bacteria</taxon>
        <taxon>Candidatus Brenneribacteriota</taxon>
    </lineage>
</organism>
<keyword evidence="4 12" id="KW-0547">Nucleotide-binding</keyword>
<evidence type="ECO:0000256" key="1">
    <source>
        <dbReference type="ARBA" id="ARBA00008428"/>
    </source>
</evidence>
<dbReference type="InterPro" id="IPR036185">
    <property type="entry name" value="DNA_heli_DnaB-like_N_sf"/>
</dbReference>
<reference evidence="14 15" key="1">
    <citation type="submission" date="2017-09" db="EMBL/GenBank/DDBJ databases">
        <title>Depth-based differentiation of microbial function through sediment-hosted aquifers and enrichment of novel symbionts in the deep terrestrial subsurface.</title>
        <authorList>
            <person name="Probst A.J."/>
            <person name="Ladd B."/>
            <person name="Jarett J.K."/>
            <person name="Geller-Mcgrath D.E."/>
            <person name="Sieber C.M."/>
            <person name="Emerson J.B."/>
            <person name="Anantharaman K."/>
            <person name="Thomas B.C."/>
            <person name="Malmstrom R."/>
            <person name="Stieglmeier M."/>
            <person name="Klingl A."/>
            <person name="Woyke T."/>
            <person name="Ryan C.M."/>
            <person name="Banfield J.F."/>
        </authorList>
    </citation>
    <scope>NUCLEOTIDE SEQUENCE [LARGE SCALE GENOMIC DNA]</scope>
    <source>
        <strain evidence="14">CG11_big_fil_rev_8_21_14_0_20_43_10</strain>
    </source>
</reference>
<dbReference type="InterPro" id="IPR007694">
    <property type="entry name" value="DNA_helicase_DnaB-like_C"/>
</dbReference>
<dbReference type="GO" id="GO:0005524">
    <property type="term" value="F:ATP binding"/>
    <property type="evidence" value="ECO:0007669"/>
    <property type="project" value="UniProtKB-UniRule"/>
</dbReference>
<comment type="catalytic activity">
    <reaction evidence="10 12">
        <text>ATP + H2O = ADP + phosphate + H(+)</text>
        <dbReference type="Rhea" id="RHEA:13065"/>
        <dbReference type="ChEBI" id="CHEBI:15377"/>
        <dbReference type="ChEBI" id="CHEBI:15378"/>
        <dbReference type="ChEBI" id="CHEBI:30616"/>
        <dbReference type="ChEBI" id="CHEBI:43474"/>
        <dbReference type="ChEBI" id="CHEBI:456216"/>
        <dbReference type="EC" id="5.6.2.3"/>
    </reaction>
</comment>
<proteinExistence type="inferred from homology"/>
<protein>
    <recommendedName>
        <fullName evidence="11 12">Replicative DNA helicase</fullName>
        <ecNumber evidence="11 12">5.6.2.3</ecNumber>
    </recommendedName>
</protein>
<evidence type="ECO:0000256" key="3">
    <source>
        <dbReference type="ARBA" id="ARBA00022705"/>
    </source>
</evidence>
<keyword evidence="8 12" id="KW-0238">DNA-binding</keyword>
<dbReference type="NCBIfam" id="TIGR00665">
    <property type="entry name" value="DnaB"/>
    <property type="match status" value="1"/>
</dbReference>
<dbReference type="PANTHER" id="PTHR30153:SF2">
    <property type="entry name" value="REPLICATIVE DNA HELICASE"/>
    <property type="match status" value="1"/>
</dbReference>
<dbReference type="GO" id="GO:0016887">
    <property type="term" value="F:ATP hydrolysis activity"/>
    <property type="evidence" value="ECO:0007669"/>
    <property type="project" value="RHEA"/>
</dbReference>
<dbReference type="SUPFAM" id="SSF52540">
    <property type="entry name" value="P-loop containing nucleoside triphosphate hydrolases"/>
    <property type="match status" value="1"/>
</dbReference>
<dbReference type="PROSITE" id="PS51199">
    <property type="entry name" value="SF4_HELICASE"/>
    <property type="match status" value="1"/>
</dbReference>
<keyword evidence="9" id="KW-0413">Isomerase</keyword>
<keyword evidence="3 12" id="KW-0235">DNA replication</keyword>
<dbReference type="GO" id="GO:0005829">
    <property type="term" value="C:cytosol"/>
    <property type="evidence" value="ECO:0007669"/>
    <property type="project" value="TreeGrafter"/>
</dbReference>
<evidence type="ECO:0000259" key="13">
    <source>
        <dbReference type="PROSITE" id="PS51199"/>
    </source>
</evidence>
<gene>
    <name evidence="14" type="ORF">COV41_00735</name>
</gene>
<dbReference type="InterPro" id="IPR027417">
    <property type="entry name" value="P-loop_NTPase"/>
</dbReference>
<dbReference type="InterPro" id="IPR007693">
    <property type="entry name" value="DNA_helicase_DnaB-like_N"/>
</dbReference>
<comment type="similarity">
    <text evidence="1 12">Belongs to the helicase family. DnaB subfamily.</text>
</comment>
<dbReference type="GO" id="GO:1990077">
    <property type="term" value="C:primosome complex"/>
    <property type="evidence" value="ECO:0007669"/>
    <property type="project" value="UniProtKB-UniRule"/>
</dbReference>
<dbReference type="GO" id="GO:0043139">
    <property type="term" value="F:5'-3' DNA helicase activity"/>
    <property type="evidence" value="ECO:0007669"/>
    <property type="project" value="UniProtKB-EC"/>
</dbReference>
<evidence type="ECO:0000313" key="14">
    <source>
        <dbReference type="EMBL" id="PIR26783.1"/>
    </source>
</evidence>
<dbReference type="Gene3D" id="1.10.860.10">
    <property type="entry name" value="DNAb Helicase, Chain A"/>
    <property type="match status" value="1"/>
</dbReference>
<comment type="function">
    <text evidence="12">The main replicative DNA helicase, it participates in initiation and elongation during chromosome replication. Travels ahead of the DNA replisome, separating dsDNA into templates for DNA synthesis. A processive ATP-dependent 5'-3' DNA helicase it has DNA-dependent ATPase activity.</text>
</comment>
<dbReference type="GO" id="GO:0003677">
    <property type="term" value="F:DNA binding"/>
    <property type="evidence" value="ECO:0007669"/>
    <property type="project" value="UniProtKB-UniRule"/>
</dbReference>
<feature type="domain" description="SF4 helicase" evidence="13">
    <location>
        <begin position="184"/>
        <end position="453"/>
    </location>
</feature>
<dbReference type="InterPro" id="IPR003593">
    <property type="entry name" value="AAA+_ATPase"/>
</dbReference>
<keyword evidence="7 12" id="KW-0067">ATP-binding</keyword>
<evidence type="ECO:0000256" key="12">
    <source>
        <dbReference type="RuleBase" id="RU362085"/>
    </source>
</evidence>
<evidence type="ECO:0000256" key="9">
    <source>
        <dbReference type="ARBA" id="ARBA00023235"/>
    </source>
</evidence>
<dbReference type="SUPFAM" id="SSF48024">
    <property type="entry name" value="N-terminal domain of DnaB helicase"/>
    <property type="match status" value="1"/>
</dbReference>
<dbReference type="InterPro" id="IPR016136">
    <property type="entry name" value="DNA_helicase_N/primase_C"/>
</dbReference>
<evidence type="ECO:0000256" key="7">
    <source>
        <dbReference type="ARBA" id="ARBA00022840"/>
    </source>
</evidence>
<dbReference type="Pfam" id="PF00772">
    <property type="entry name" value="DnaB"/>
    <property type="match status" value="1"/>
</dbReference>
<keyword evidence="2 12" id="KW-0639">Primosome</keyword>
<evidence type="ECO:0000256" key="5">
    <source>
        <dbReference type="ARBA" id="ARBA00022801"/>
    </source>
</evidence>